<feature type="domain" description="Mce/MlaD" evidence="2">
    <location>
        <begin position="42"/>
        <end position="136"/>
    </location>
</feature>
<proteinExistence type="predicted"/>
<evidence type="ECO:0000313" key="4">
    <source>
        <dbReference type="Proteomes" id="UP000274556"/>
    </source>
</evidence>
<evidence type="ECO:0000256" key="1">
    <source>
        <dbReference type="SAM" id="Phobius"/>
    </source>
</evidence>
<keyword evidence="4" id="KW-1185">Reference proteome</keyword>
<name>A0A495V032_9GAMM</name>
<dbReference type="InterPro" id="IPR052336">
    <property type="entry name" value="MlaD_Phospholipid_Transporter"/>
</dbReference>
<feature type="transmembrane region" description="Helical" evidence="1">
    <location>
        <begin position="12"/>
        <end position="34"/>
    </location>
</feature>
<accession>A0A495V032</accession>
<reference evidence="3 4" key="1">
    <citation type="submission" date="2018-10" db="EMBL/GenBank/DDBJ databases">
        <title>Genomic Encyclopedia of Archaeal and Bacterial Type Strains, Phase II (KMG-II): from individual species to whole genera.</title>
        <authorList>
            <person name="Goeker M."/>
        </authorList>
    </citation>
    <scope>NUCLEOTIDE SEQUENCE [LARGE SCALE GENOMIC DNA]</scope>
    <source>
        <strain evidence="3 4">DSM 235</strain>
    </source>
</reference>
<dbReference type="Pfam" id="PF02470">
    <property type="entry name" value="MlaD"/>
    <property type="match status" value="1"/>
</dbReference>
<dbReference type="PANTHER" id="PTHR33371">
    <property type="entry name" value="INTERMEMBRANE PHOSPHOLIPID TRANSPORT SYSTEM BINDING PROTEIN MLAD-RELATED"/>
    <property type="match status" value="1"/>
</dbReference>
<dbReference type="AlphaFoldDB" id="A0A495V032"/>
<keyword evidence="1" id="KW-0812">Transmembrane</keyword>
<dbReference type="Proteomes" id="UP000274556">
    <property type="component" value="Unassembled WGS sequence"/>
</dbReference>
<protein>
    <submittedName>
        <fullName evidence="3">ABC-type transporter Mla subunit MlaD</fullName>
    </submittedName>
</protein>
<organism evidence="3 4">
    <name type="scientific">Thiocapsa rosea</name>
    <dbReference type="NCBI Taxonomy" id="69360"/>
    <lineage>
        <taxon>Bacteria</taxon>
        <taxon>Pseudomonadati</taxon>
        <taxon>Pseudomonadota</taxon>
        <taxon>Gammaproteobacteria</taxon>
        <taxon>Chromatiales</taxon>
        <taxon>Chromatiaceae</taxon>
        <taxon>Thiocapsa</taxon>
    </lineage>
</organism>
<evidence type="ECO:0000259" key="2">
    <source>
        <dbReference type="Pfam" id="PF02470"/>
    </source>
</evidence>
<comment type="caution">
    <text evidence="3">The sequence shown here is derived from an EMBL/GenBank/DDBJ whole genome shotgun (WGS) entry which is preliminary data.</text>
</comment>
<sequence length="341" mass="36803">MSKQANPTVIGGFVLGALTLVVIAILVFGSGALFRERVPMVTYFPGSVQGLSVGAGVQFEGVTVGRVTGIELRFSPETGVFSVPVTYEVWPDSVSILGAGSDDSPAQILRRLVTERGLHARLESVSFVTGQYMIALQLVRDRPPRLIKDPDDVVEVPALEATRDRMSEMLENLRLDDLVNEASLTLASIRQLIGSGEVLRLLETLNGTLDEARILLGDLDREVQPLARRLDSTLEEYSAMARAVQSGVVPIAENLEAVTASLAVLVRRVDEQVVPISGSTQAALAEMETAMRALGSLAGDATGSRIQFERFLVEASAAARSLRVLADYLERHPEALVRGKR</sequence>
<dbReference type="EMBL" id="RBXL01000001">
    <property type="protein sequence ID" value="RKT42806.1"/>
    <property type="molecule type" value="Genomic_DNA"/>
</dbReference>
<dbReference type="RefSeq" id="WP_120795484.1">
    <property type="nucleotide sequence ID" value="NZ_RBXL01000001.1"/>
</dbReference>
<dbReference type="InterPro" id="IPR003399">
    <property type="entry name" value="Mce/MlaD"/>
</dbReference>
<dbReference type="PANTHER" id="PTHR33371:SF4">
    <property type="entry name" value="INTERMEMBRANE PHOSPHOLIPID TRANSPORT SYSTEM BINDING PROTEIN MLAD"/>
    <property type="match status" value="1"/>
</dbReference>
<gene>
    <name evidence="3" type="ORF">BDD21_0101</name>
</gene>
<keyword evidence="1" id="KW-0472">Membrane</keyword>
<evidence type="ECO:0000313" key="3">
    <source>
        <dbReference type="EMBL" id="RKT42806.1"/>
    </source>
</evidence>
<keyword evidence="1" id="KW-1133">Transmembrane helix</keyword>
<dbReference type="OrthoDB" id="9806984at2"/>